<reference evidence="1" key="1">
    <citation type="submission" date="2018-11" db="EMBL/GenBank/DDBJ databases">
        <title>The sequence and de novo assembly of Larimichthys crocea genome using PacBio and Hi-C technologies.</title>
        <authorList>
            <person name="Xu P."/>
            <person name="Chen B."/>
            <person name="Zhou Z."/>
            <person name="Ke Q."/>
            <person name="Wu Y."/>
            <person name="Bai H."/>
            <person name="Pu F."/>
        </authorList>
    </citation>
    <scope>NUCLEOTIDE SEQUENCE</scope>
    <source>
        <tissue evidence="1">Muscle</tissue>
    </source>
</reference>
<evidence type="ECO:0000313" key="1">
    <source>
        <dbReference type="EMBL" id="TMS14569.1"/>
    </source>
</evidence>
<gene>
    <name evidence="1" type="ORF">E3U43_023049</name>
</gene>
<sequence length="160" mass="17338">MCEAMNVPEIVTAKVGVKVFPFGSYHLGVHSKGADIDALCVGPGCIQRDDFFTSFFEKLKSQKEVKDIQGALLHFRFRFESEVCPWKPLAPHPSCVVVVVFIKRRAAGGCGGSRYSIVPWFVGSPRACSRMARAVLTVRTAAAGTVSLCPSARCPPLLHG</sequence>
<evidence type="ECO:0000313" key="2">
    <source>
        <dbReference type="Proteomes" id="UP000793456"/>
    </source>
</evidence>
<protein>
    <submittedName>
        <fullName evidence="1">Uncharacterized protein</fullName>
    </submittedName>
</protein>
<comment type="caution">
    <text evidence="1">The sequence shown here is derived from an EMBL/GenBank/DDBJ whole genome shotgun (WGS) entry which is preliminary data.</text>
</comment>
<accession>A0ACD3R7B5</accession>
<dbReference type="EMBL" id="CM011683">
    <property type="protein sequence ID" value="TMS14569.1"/>
    <property type="molecule type" value="Genomic_DNA"/>
</dbReference>
<proteinExistence type="predicted"/>
<name>A0ACD3R7B5_LARCR</name>
<keyword evidence="2" id="KW-1185">Reference proteome</keyword>
<organism evidence="1 2">
    <name type="scientific">Larimichthys crocea</name>
    <name type="common">Large yellow croaker</name>
    <name type="synonym">Pseudosciaena crocea</name>
    <dbReference type="NCBI Taxonomy" id="215358"/>
    <lineage>
        <taxon>Eukaryota</taxon>
        <taxon>Metazoa</taxon>
        <taxon>Chordata</taxon>
        <taxon>Craniata</taxon>
        <taxon>Vertebrata</taxon>
        <taxon>Euteleostomi</taxon>
        <taxon>Actinopterygii</taxon>
        <taxon>Neopterygii</taxon>
        <taxon>Teleostei</taxon>
        <taxon>Neoteleostei</taxon>
        <taxon>Acanthomorphata</taxon>
        <taxon>Eupercaria</taxon>
        <taxon>Sciaenidae</taxon>
        <taxon>Larimichthys</taxon>
    </lineage>
</organism>
<dbReference type="Proteomes" id="UP000793456">
    <property type="component" value="Chromosome X"/>
</dbReference>